<proteinExistence type="predicted"/>
<feature type="region of interest" description="Disordered" evidence="1">
    <location>
        <begin position="140"/>
        <end position="161"/>
    </location>
</feature>
<feature type="compositionally biased region" description="Low complexity" evidence="1">
    <location>
        <begin position="140"/>
        <end position="154"/>
    </location>
</feature>
<organism evidence="2 3">
    <name type="scientific">Streptomyces albiflavescens</name>
    <dbReference type="NCBI Taxonomy" id="1623582"/>
    <lineage>
        <taxon>Bacteria</taxon>
        <taxon>Bacillati</taxon>
        <taxon>Actinomycetota</taxon>
        <taxon>Actinomycetes</taxon>
        <taxon>Kitasatosporales</taxon>
        <taxon>Streptomycetaceae</taxon>
        <taxon>Streptomyces</taxon>
    </lineage>
</organism>
<accession>A0A918D604</accession>
<evidence type="ECO:0000313" key="2">
    <source>
        <dbReference type="EMBL" id="GGN68668.1"/>
    </source>
</evidence>
<evidence type="ECO:0000313" key="3">
    <source>
        <dbReference type="Proteomes" id="UP000600365"/>
    </source>
</evidence>
<gene>
    <name evidence="2" type="ORF">GCM10011579_042300</name>
</gene>
<evidence type="ECO:0000256" key="1">
    <source>
        <dbReference type="SAM" id="MobiDB-lite"/>
    </source>
</evidence>
<dbReference type="EMBL" id="BMMM01000007">
    <property type="protein sequence ID" value="GGN68668.1"/>
    <property type="molecule type" value="Genomic_DNA"/>
</dbReference>
<keyword evidence="3" id="KW-1185">Reference proteome</keyword>
<protein>
    <submittedName>
        <fullName evidence="2">Uncharacterized protein</fullName>
    </submittedName>
</protein>
<name>A0A918D604_9ACTN</name>
<sequence length="161" mass="16296">MLRTCFSTVPSVNTGGGRFPRWTGSGHEGEDLVLSGAQEGQRIGTAPGGDQLLHQGGVHDRAALVDPVECLDELVHDGDPALEEVSDLAAAGQQLQGALDLHVGGQDQDAGGGTLLGSRAALSPSVEWDGGILMSMIAGSGRSSATSSRSRAASPACPITP</sequence>
<comment type="caution">
    <text evidence="2">The sequence shown here is derived from an EMBL/GenBank/DDBJ whole genome shotgun (WGS) entry which is preliminary data.</text>
</comment>
<dbReference type="AlphaFoldDB" id="A0A918D604"/>
<reference evidence="2 3" key="1">
    <citation type="journal article" date="2014" name="Int. J. Syst. Evol. Microbiol.">
        <title>Complete genome sequence of Corynebacterium casei LMG S-19264T (=DSM 44701T), isolated from a smear-ripened cheese.</title>
        <authorList>
            <consortium name="US DOE Joint Genome Institute (JGI-PGF)"/>
            <person name="Walter F."/>
            <person name="Albersmeier A."/>
            <person name="Kalinowski J."/>
            <person name="Ruckert C."/>
        </authorList>
    </citation>
    <scope>NUCLEOTIDE SEQUENCE [LARGE SCALE GENOMIC DNA]</scope>
    <source>
        <strain evidence="2 3">CGMCC 4.7111</strain>
    </source>
</reference>
<dbReference type="Proteomes" id="UP000600365">
    <property type="component" value="Unassembled WGS sequence"/>
</dbReference>